<dbReference type="AlphaFoldDB" id="A0AAD5RZT6"/>
<keyword evidence="6" id="KW-0206">Cytoskeleton</keyword>
<protein>
    <submittedName>
        <fullName evidence="10">Uncharacterized protein</fullName>
    </submittedName>
</protein>
<evidence type="ECO:0000256" key="6">
    <source>
        <dbReference type="ARBA" id="ARBA00023212"/>
    </source>
</evidence>
<dbReference type="SUPFAM" id="SSF50978">
    <property type="entry name" value="WD40 repeat-like"/>
    <property type="match status" value="1"/>
</dbReference>
<dbReference type="Gene3D" id="2.130.10.10">
    <property type="entry name" value="YVTN repeat-like/Quinoprotein amine dehydrogenase"/>
    <property type="match status" value="1"/>
</dbReference>
<keyword evidence="3 8" id="KW-0853">WD repeat</keyword>
<evidence type="ECO:0000256" key="9">
    <source>
        <dbReference type="SAM" id="MobiDB-lite"/>
    </source>
</evidence>
<feature type="compositionally biased region" description="Basic and acidic residues" evidence="9">
    <location>
        <begin position="341"/>
        <end position="358"/>
    </location>
</feature>
<keyword evidence="4" id="KW-0677">Repeat</keyword>
<dbReference type="Pfam" id="PF00400">
    <property type="entry name" value="WD40"/>
    <property type="match status" value="1"/>
</dbReference>
<comment type="subcellular location">
    <subcellularLocation>
        <location evidence="1">Cytoplasm</location>
        <location evidence="1">Cytoskeleton</location>
        <location evidence="1">Cilium axoneme</location>
    </subcellularLocation>
</comment>
<evidence type="ECO:0000256" key="3">
    <source>
        <dbReference type="ARBA" id="ARBA00022574"/>
    </source>
</evidence>
<dbReference type="EMBL" id="JADGJD010002795">
    <property type="protein sequence ID" value="KAJ3028476.1"/>
    <property type="molecule type" value="Genomic_DNA"/>
</dbReference>
<keyword evidence="7" id="KW-0966">Cell projection</keyword>
<dbReference type="InterPro" id="IPR036322">
    <property type="entry name" value="WD40_repeat_dom_sf"/>
</dbReference>
<dbReference type="PROSITE" id="PS50082">
    <property type="entry name" value="WD_REPEATS_2"/>
    <property type="match status" value="2"/>
</dbReference>
<feature type="region of interest" description="Disordered" evidence="9">
    <location>
        <begin position="243"/>
        <end position="268"/>
    </location>
</feature>
<feature type="compositionally biased region" description="Acidic residues" evidence="9">
    <location>
        <begin position="243"/>
        <end position="256"/>
    </location>
</feature>
<evidence type="ECO:0000256" key="7">
    <source>
        <dbReference type="ARBA" id="ARBA00023273"/>
    </source>
</evidence>
<keyword evidence="5" id="KW-0175">Coiled coil</keyword>
<dbReference type="SMART" id="SM00320">
    <property type="entry name" value="WD40"/>
    <property type="match status" value="3"/>
</dbReference>
<feature type="repeat" description="WD" evidence="8">
    <location>
        <begin position="159"/>
        <end position="192"/>
    </location>
</feature>
<dbReference type="PANTHER" id="PTHR14885">
    <property type="entry name" value="CILIA- AND FLAGELLA-ASSOCIATED PROTEIN 43-RELATED"/>
    <property type="match status" value="1"/>
</dbReference>
<sequence>ASGAAQPRVFEIEPIDEIMVGKDVKIKSMIKSPGSTNEYLLVDENGYLFRLDTKKRSTERIMSFHSGAVVAMDTSPLAHSMASLGADGSLRVYDYITKTVVGQVKYPAGGSAMVYAPESLDATGATLLTGHTDGILRILSHTPPTLSPTSVSFHLHHIFKPHKSPITTISISPDCTTLATASLDRTLFLFKITATPPPPLGDHQPPLIFNSTNIQITPVGFVQMESPVVCVSFSPDNHLGVEEIEPVGDEEGDEAGGEGGKEGDEEDLGDAKRCFVVLENGKLVNLIVPPPETVDNSLTYEFPEGAVKMARWTLDVPVPKPATPAKVITEGGEQQEEGKEDEGGKVEEKKEEKKEERGTSAARKARGLVIENESPVTRVVYLEGGYFLIAVVNGDGESEVRACKFGKPDMSRLLLVHTHPITHLSLSHTGKHLLLGTSNGLSILRKFRLDDILLYRWSLHHETFSHYSQSYESEESNRAIEASKAERRKLED</sequence>
<keyword evidence="2" id="KW-0963">Cytoplasm</keyword>
<evidence type="ECO:0000256" key="4">
    <source>
        <dbReference type="ARBA" id="ARBA00022737"/>
    </source>
</evidence>
<gene>
    <name evidence="10" type="ORF">HK097_005950</name>
</gene>
<feature type="non-terminal residue" evidence="10">
    <location>
        <position position="1"/>
    </location>
</feature>
<accession>A0AAD5RZT6</accession>
<keyword evidence="11" id="KW-1185">Reference proteome</keyword>
<feature type="non-terminal residue" evidence="10">
    <location>
        <position position="492"/>
    </location>
</feature>
<feature type="compositionally biased region" description="Low complexity" evidence="9">
    <location>
        <begin position="323"/>
        <end position="332"/>
    </location>
</feature>
<evidence type="ECO:0000256" key="5">
    <source>
        <dbReference type="ARBA" id="ARBA00023054"/>
    </source>
</evidence>
<name>A0AAD5RZT6_9FUNG</name>
<dbReference type="PANTHER" id="PTHR14885:SF3">
    <property type="entry name" value="CILIA- AND FLAGELLA-ASSOCIATED PROTEIN 44"/>
    <property type="match status" value="1"/>
</dbReference>
<evidence type="ECO:0000256" key="1">
    <source>
        <dbReference type="ARBA" id="ARBA00004430"/>
    </source>
</evidence>
<evidence type="ECO:0000313" key="11">
    <source>
        <dbReference type="Proteomes" id="UP001212841"/>
    </source>
</evidence>
<feature type="repeat" description="WD" evidence="8">
    <location>
        <begin position="62"/>
        <end position="103"/>
    </location>
</feature>
<organism evidence="10 11">
    <name type="scientific">Rhizophlyctis rosea</name>
    <dbReference type="NCBI Taxonomy" id="64517"/>
    <lineage>
        <taxon>Eukaryota</taxon>
        <taxon>Fungi</taxon>
        <taxon>Fungi incertae sedis</taxon>
        <taxon>Chytridiomycota</taxon>
        <taxon>Chytridiomycota incertae sedis</taxon>
        <taxon>Chytridiomycetes</taxon>
        <taxon>Rhizophlyctidales</taxon>
        <taxon>Rhizophlyctidaceae</taxon>
        <taxon>Rhizophlyctis</taxon>
    </lineage>
</organism>
<dbReference type="GO" id="GO:0005930">
    <property type="term" value="C:axoneme"/>
    <property type="evidence" value="ECO:0007669"/>
    <property type="project" value="UniProtKB-SubCell"/>
</dbReference>
<proteinExistence type="predicted"/>
<evidence type="ECO:0000313" key="10">
    <source>
        <dbReference type="EMBL" id="KAJ3028476.1"/>
    </source>
</evidence>
<feature type="region of interest" description="Disordered" evidence="9">
    <location>
        <begin position="319"/>
        <end position="363"/>
    </location>
</feature>
<comment type="caution">
    <text evidence="10">The sequence shown here is derived from an EMBL/GenBank/DDBJ whole genome shotgun (WGS) entry which is preliminary data.</text>
</comment>
<dbReference type="InterPro" id="IPR015943">
    <property type="entry name" value="WD40/YVTN_repeat-like_dom_sf"/>
</dbReference>
<evidence type="ECO:0000256" key="2">
    <source>
        <dbReference type="ARBA" id="ARBA00022490"/>
    </source>
</evidence>
<evidence type="ECO:0000256" key="8">
    <source>
        <dbReference type="PROSITE-ProRule" id="PRU00221"/>
    </source>
</evidence>
<dbReference type="InterPro" id="IPR001680">
    <property type="entry name" value="WD40_rpt"/>
</dbReference>
<reference evidence="10" key="1">
    <citation type="submission" date="2020-05" db="EMBL/GenBank/DDBJ databases">
        <title>Phylogenomic resolution of chytrid fungi.</title>
        <authorList>
            <person name="Stajich J.E."/>
            <person name="Amses K."/>
            <person name="Simmons R."/>
            <person name="Seto K."/>
            <person name="Myers J."/>
            <person name="Bonds A."/>
            <person name="Quandt C.A."/>
            <person name="Barry K."/>
            <person name="Liu P."/>
            <person name="Grigoriev I."/>
            <person name="Longcore J.E."/>
            <person name="James T.Y."/>
        </authorList>
    </citation>
    <scope>NUCLEOTIDE SEQUENCE</scope>
    <source>
        <strain evidence="10">JEL0318</strain>
    </source>
</reference>
<dbReference type="Proteomes" id="UP001212841">
    <property type="component" value="Unassembled WGS sequence"/>
</dbReference>